<dbReference type="Pfam" id="PF07686">
    <property type="entry name" value="V-set"/>
    <property type="match status" value="1"/>
</dbReference>
<dbReference type="InterPro" id="IPR052051">
    <property type="entry name" value="TCR_complex_component"/>
</dbReference>
<evidence type="ECO:0000256" key="2">
    <source>
        <dbReference type="ARBA" id="ARBA00022475"/>
    </source>
</evidence>
<dbReference type="STRING" id="161767.ENSAPEP00000024593"/>
<dbReference type="GO" id="GO:0005886">
    <property type="term" value="C:plasma membrane"/>
    <property type="evidence" value="ECO:0007669"/>
    <property type="project" value="UniProtKB-SubCell"/>
</dbReference>
<dbReference type="InterPro" id="IPR013783">
    <property type="entry name" value="Ig-like_fold"/>
</dbReference>
<dbReference type="InterPro" id="IPR036179">
    <property type="entry name" value="Ig-like_dom_sf"/>
</dbReference>
<evidence type="ECO:0000313" key="11">
    <source>
        <dbReference type="Proteomes" id="UP000265080"/>
    </source>
</evidence>
<dbReference type="SUPFAM" id="SSF48726">
    <property type="entry name" value="Immunoglobulin"/>
    <property type="match status" value="1"/>
</dbReference>
<dbReference type="InterPro" id="IPR003599">
    <property type="entry name" value="Ig_sub"/>
</dbReference>
<proteinExistence type="predicted"/>
<evidence type="ECO:0000256" key="8">
    <source>
        <dbReference type="SAM" id="SignalP"/>
    </source>
</evidence>
<keyword evidence="11" id="KW-1185">Reference proteome</keyword>
<reference evidence="10 11" key="1">
    <citation type="submission" date="2018-03" db="EMBL/GenBank/DDBJ databases">
        <title>Finding Nemo's genes: A chromosome-scale reference assembly of the genome of the orange clownfish Amphiprion percula.</title>
        <authorList>
            <person name="Lehmann R."/>
        </authorList>
    </citation>
    <scope>NUCLEOTIDE SEQUENCE</scope>
</reference>
<dbReference type="PROSITE" id="PS50835">
    <property type="entry name" value="IG_LIKE"/>
    <property type="match status" value="1"/>
</dbReference>
<comment type="subcellular location">
    <subcellularLocation>
        <location evidence="1">Cell membrane</location>
    </subcellularLocation>
</comment>
<feature type="chain" id="PRO_5018011510" description="Ig-like domain-containing protein" evidence="8">
    <location>
        <begin position="26"/>
        <end position="191"/>
    </location>
</feature>
<dbReference type="Gene3D" id="2.60.40.10">
    <property type="entry name" value="Immunoglobulins"/>
    <property type="match status" value="1"/>
</dbReference>
<protein>
    <recommendedName>
        <fullName evidence="9">Ig-like domain-containing protein</fullName>
    </recommendedName>
</protein>
<dbReference type="SMART" id="SM00409">
    <property type="entry name" value="IG"/>
    <property type="match status" value="1"/>
</dbReference>
<evidence type="ECO:0000313" key="10">
    <source>
        <dbReference type="Ensembl" id="ENSAPEP00000024593.1"/>
    </source>
</evidence>
<keyword evidence="3 8" id="KW-0732">Signal</keyword>
<dbReference type="OMA" id="CKKSAKM"/>
<sequence>MMCFTVKTALLLCGLSWIYLSVTECRMVEVQPGEDVTLLCSNFSSSPSQIIWYKLVNRTHPRCISSIFSSTQPASFCSGVEPDRFELTSNSSTLFFKIKQVDLADSGFYFCGFYYKTHPVIVNSTYLQVQDRYYKFLFSAMVIFCISLPCKKSAKMKQFRDGDSKVDMDFVFTKSTLQKSMNIVGEPTLNF</sequence>
<evidence type="ECO:0000259" key="9">
    <source>
        <dbReference type="PROSITE" id="PS50835"/>
    </source>
</evidence>
<evidence type="ECO:0000256" key="1">
    <source>
        <dbReference type="ARBA" id="ARBA00004236"/>
    </source>
</evidence>
<dbReference type="AlphaFoldDB" id="A0A3P8TMJ9"/>
<dbReference type="InterPro" id="IPR013106">
    <property type="entry name" value="Ig_V-set"/>
</dbReference>
<evidence type="ECO:0000256" key="5">
    <source>
        <dbReference type="ARBA" id="ARBA00023136"/>
    </source>
</evidence>
<dbReference type="GO" id="GO:0009617">
    <property type="term" value="P:response to bacterium"/>
    <property type="evidence" value="ECO:0007669"/>
    <property type="project" value="TreeGrafter"/>
</dbReference>
<dbReference type="GeneTree" id="ENSGT00940000174690"/>
<dbReference type="InterPro" id="IPR007110">
    <property type="entry name" value="Ig-like_dom"/>
</dbReference>
<evidence type="ECO:0000256" key="7">
    <source>
        <dbReference type="ARBA" id="ARBA00023180"/>
    </source>
</evidence>
<organism evidence="10 11">
    <name type="scientific">Amphiprion percula</name>
    <name type="common">Orange clownfish</name>
    <name type="synonym">Lutjanus percula</name>
    <dbReference type="NCBI Taxonomy" id="161767"/>
    <lineage>
        <taxon>Eukaryota</taxon>
        <taxon>Metazoa</taxon>
        <taxon>Chordata</taxon>
        <taxon>Craniata</taxon>
        <taxon>Vertebrata</taxon>
        <taxon>Euteleostomi</taxon>
        <taxon>Actinopterygii</taxon>
        <taxon>Neopterygii</taxon>
        <taxon>Teleostei</taxon>
        <taxon>Neoteleostei</taxon>
        <taxon>Acanthomorphata</taxon>
        <taxon>Ovalentaria</taxon>
        <taxon>Pomacentridae</taxon>
        <taxon>Amphiprion</taxon>
    </lineage>
</organism>
<name>A0A3P8TMJ9_AMPPE</name>
<evidence type="ECO:0000256" key="3">
    <source>
        <dbReference type="ARBA" id="ARBA00022729"/>
    </source>
</evidence>
<dbReference type="Ensembl" id="ENSAPET00000025238.1">
    <property type="protein sequence ID" value="ENSAPEP00000024593.1"/>
    <property type="gene ID" value="ENSAPEG00000017486.1"/>
</dbReference>
<evidence type="ECO:0000256" key="4">
    <source>
        <dbReference type="ARBA" id="ARBA00022859"/>
    </source>
</evidence>
<dbReference type="PANTHER" id="PTHR19433:SF111">
    <property type="entry name" value="T CELL RECEPTOR ALPHA VARIABLE 4"/>
    <property type="match status" value="1"/>
</dbReference>
<feature type="domain" description="Ig-like" evidence="9">
    <location>
        <begin position="18"/>
        <end position="111"/>
    </location>
</feature>
<keyword evidence="7" id="KW-0325">Glycoprotein</keyword>
<dbReference type="PANTHER" id="PTHR19433">
    <property type="entry name" value="T-CELL RECEPTOR ALPHA CHAIN V REGION-RELATED"/>
    <property type="match status" value="1"/>
</dbReference>
<reference evidence="10" key="2">
    <citation type="submission" date="2025-08" db="UniProtKB">
        <authorList>
            <consortium name="Ensembl"/>
        </authorList>
    </citation>
    <scope>IDENTIFICATION</scope>
</reference>
<keyword evidence="4" id="KW-0391">Immunity</keyword>
<feature type="signal peptide" evidence="8">
    <location>
        <begin position="1"/>
        <end position="25"/>
    </location>
</feature>
<reference evidence="10" key="3">
    <citation type="submission" date="2025-09" db="UniProtKB">
        <authorList>
            <consortium name="Ensembl"/>
        </authorList>
    </citation>
    <scope>IDENTIFICATION</scope>
</reference>
<accession>A0A3P8TMJ9</accession>
<dbReference type="Proteomes" id="UP000265080">
    <property type="component" value="Chromosome 23"/>
</dbReference>
<dbReference type="CDD" id="cd00099">
    <property type="entry name" value="IgV"/>
    <property type="match status" value="1"/>
</dbReference>
<keyword evidence="2" id="KW-1003">Cell membrane</keyword>
<dbReference type="GO" id="GO:0002376">
    <property type="term" value="P:immune system process"/>
    <property type="evidence" value="ECO:0007669"/>
    <property type="project" value="UniProtKB-KW"/>
</dbReference>
<evidence type="ECO:0000256" key="6">
    <source>
        <dbReference type="ARBA" id="ARBA00023157"/>
    </source>
</evidence>
<keyword evidence="5" id="KW-0472">Membrane</keyword>
<keyword evidence="6" id="KW-1015">Disulfide bond</keyword>